<dbReference type="PANTHER" id="PTHR35560">
    <property type="entry name" value="BLL0132 PROTEIN"/>
    <property type="match status" value="1"/>
</dbReference>
<evidence type="ECO:0008006" key="5">
    <source>
        <dbReference type="Google" id="ProtNLM"/>
    </source>
</evidence>
<reference evidence="1 3" key="1">
    <citation type="submission" date="2015-02" db="EMBL/GenBank/DDBJ databases">
        <title>Two Pseudomonas sp. nov. isolated from raw milk.</title>
        <authorList>
            <person name="Wenning M."/>
            <person name="von Neubeck M."/>
            <person name="Huptas C."/>
            <person name="Scherer S."/>
        </authorList>
    </citation>
    <scope>NUCLEOTIDE SEQUENCE [LARGE SCALE GENOMIC DNA]</scope>
    <source>
        <strain evidence="1 3">DSM 14937</strain>
    </source>
</reference>
<accession>A0A0R2ZG16</accession>
<dbReference type="Proteomes" id="UP000052019">
    <property type="component" value="Unassembled WGS sequence"/>
</dbReference>
<dbReference type="Proteomes" id="UP000183126">
    <property type="component" value="Chromosome I"/>
</dbReference>
<organism evidence="1 3">
    <name type="scientific">Pseudomonas trivialis</name>
    <dbReference type="NCBI Taxonomy" id="200450"/>
    <lineage>
        <taxon>Bacteria</taxon>
        <taxon>Pseudomonadati</taxon>
        <taxon>Pseudomonadota</taxon>
        <taxon>Gammaproteobacteria</taxon>
        <taxon>Pseudomonadales</taxon>
        <taxon>Pseudomonadaceae</taxon>
        <taxon>Pseudomonas</taxon>
    </lineage>
</organism>
<dbReference type="EMBL" id="LT629760">
    <property type="protein sequence ID" value="SDS73239.1"/>
    <property type="molecule type" value="Genomic_DNA"/>
</dbReference>
<name>A0A0R2ZG16_9PSED</name>
<proteinExistence type="predicted"/>
<dbReference type="OrthoDB" id="1094867at2"/>
<protein>
    <recommendedName>
        <fullName evidence="5">Lipoprotein</fullName>
    </recommendedName>
</protein>
<evidence type="ECO:0000313" key="2">
    <source>
        <dbReference type="EMBL" id="SDS73239.1"/>
    </source>
</evidence>
<evidence type="ECO:0000313" key="4">
    <source>
        <dbReference type="Proteomes" id="UP000183126"/>
    </source>
</evidence>
<dbReference type="SUPFAM" id="SSF53474">
    <property type="entry name" value="alpha/beta-Hydrolases"/>
    <property type="match status" value="2"/>
</dbReference>
<evidence type="ECO:0000313" key="1">
    <source>
        <dbReference type="EMBL" id="KRP59165.1"/>
    </source>
</evidence>
<keyword evidence="4" id="KW-1185">Reference proteome</keyword>
<dbReference type="InterPro" id="IPR029058">
    <property type="entry name" value="AB_hydrolase_fold"/>
</dbReference>
<sequence>MKIIKTLKNAKGVLLCVPLSIALYGCQQLPPKAVVANADAELDAPVKKVGNQQLLVRGPSGEGVIPVFASGDINAVAPDVTKVFIVIHGTLRNADTYFATGQQILAGAGSLGKGTMMVAPQFLTAPDVNAFSLPARSLAWTQEGWKGGEAAVGPVPLSSFAALDALLEHFADKRRYPALSSVVLMGHSAGAQILQRYAVVGRADPILTRAHIDLRYVVANPSSYLYFSDERPDSQALAGGACPEATKWKYQLKDGPEYVSAQNVKTLESDYAARNVVYLLGEADTDPYKHFIDRSCAGMSQGPYRLARGRAYFDYMKKRHPAHLKQKVVMVPGVGHDNLKMFTSNCGMAVLFGQPTPKTCPVITGAK</sequence>
<reference evidence="2 4" key="2">
    <citation type="submission" date="2016-10" db="EMBL/GenBank/DDBJ databases">
        <authorList>
            <person name="Varghese N."/>
            <person name="Submissions S."/>
        </authorList>
    </citation>
    <scope>NUCLEOTIDE SEQUENCE [LARGE SCALE GENOMIC DNA]</scope>
    <source>
        <strain evidence="2 4">BS3111</strain>
    </source>
</reference>
<gene>
    <name evidence="2" type="ORF">SAMN04490205_3451</name>
    <name evidence="1" type="ORF">TU79_17255</name>
</gene>
<evidence type="ECO:0000313" key="3">
    <source>
        <dbReference type="Proteomes" id="UP000052019"/>
    </source>
</evidence>
<dbReference type="PROSITE" id="PS51257">
    <property type="entry name" value="PROKAR_LIPOPROTEIN"/>
    <property type="match status" value="1"/>
</dbReference>
<dbReference type="RefSeq" id="WP_057009094.1">
    <property type="nucleotide sequence ID" value="NZ_JYLK01000011.1"/>
</dbReference>
<dbReference type="AlphaFoldDB" id="A0A0R2ZG16"/>
<dbReference type="PATRIC" id="fig|200450.4.peg.367"/>
<dbReference type="EMBL" id="JYLK01000011">
    <property type="protein sequence ID" value="KRP59165.1"/>
    <property type="molecule type" value="Genomic_DNA"/>
</dbReference>
<dbReference type="Gene3D" id="3.40.50.1820">
    <property type="entry name" value="alpha/beta hydrolase"/>
    <property type="match status" value="1"/>
</dbReference>
<dbReference type="PANTHER" id="PTHR35560:SF3">
    <property type="entry name" value="PEPTIDASE S9 PROLYL OLIGOPEPTIDASE CATALYTIC DOMAIN-CONTAINING PROTEIN"/>
    <property type="match status" value="1"/>
</dbReference>